<dbReference type="OrthoDB" id="323463at2"/>
<dbReference type="Pfam" id="PF08241">
    <property type="entry name" value="Methyltransf_11"/>
    <property type="match status" value="1"/>
</dbReference>
<dbReference type="PANTHER" id="PTHR44068:SF11">
    <property type="entry name" value="GERANYL DIPHOSPHATE 2-C-METHYLTRANSFERASE"/>
    <property type="match status" value="1"/>
</dbReference>
<evidence type="ECO:0000256" key="1">
    <source>
        <dbReference type="ARBA" id="ARBA00022679"/>
    </source>
</evidence>
<dbReference type="SUPFAM" id="SSF53335">
    <property type="entry name" value="S-adenosyl-L-methionine-dependent methyltransferases"/>
    <property type="match status" value="1"/>
</dbReference>
<evidence type="ECO:0000259" key="2">
    <source>
        <dbReference type="Pfam" id="PF08241"/>
    </source>
</evidence>
<dbReference type="eggNOG" id="COG2226">
    <property type="taxonomic scope" value="Bacteria"/>
</dbReference>
<organism evidence="3 4">
    <name type="scientific">Endozoicomonas numazuensis</name>
    <dbReference type="NCBI Taxonomy" id="1137799"/>
    <lineage>
        <taxon>Bacteria</taxon>
        <taxon>Pseudomonadati</taxon>
        <taxon>Pseudomonadota</taxon>
        <taxon>Gammaproteobacteria</taxon>
        <taxon>Oceanospirillales</taxon>
        <taxon>Endozoicomonadaceae</taxon>
        <taxon>Endozoicomonas</taxon>
    </lineage>
</organism>
<evidence type="ECO:0000313" key="4">
    <source>
        <dbReference type="Proteomes" id="UP000028073"/>
    </source>
</evidence>
<dbReference type="GO" id="GO:0008757">
    <property type="term" value="F:S-adenosylmethionine-dependent methyltransferase activity"/>
    <property type="evidence" value="ECO:0007669"/>
    <property type="project" value="InterPro"/>
</dbReference>
<dbReference type="EMBL" id="JOKH01000003">
    <property type="protein sequence ID" value="KEQ17607.1"/>
    <property type="molecule type" value="Genomic_DNA"/>
</dbReference>
<dbReference type="InterPro" id="IPR013216">
    <property type="entry name" value="Methyltransf_11"/>
</dbReference>
<sequence>MHARFSFDQDSSEQTRNSYLKPDIVQQRQYTLNRLDLKRGESVLDIGCGPGLLVSEMAKQTGSGGLITGVDPSKPMLTMAEKLCRDQNNTHFQQADAETLPFENASFDVAVSIQVLEYVSNVDQALLEIHRVLKPGGRALIIDTDWDSLVWNHSDRESMLRAIELWESHCEDSYLPRKLPTKFHRAKLSVNHINIYPIINTSFSDQDYSYFLARSICNHLSDTLTIEQINAWFQDLVTKNDQNDYFFSLNRYVFEVTKN</sequence>
<protein>
    <recommendedName>
        <fullName evidence="2">Methyltransferase type 11 domain-containing protein</fullName>
    </recommendedName>
</protein>
<dbReference type="PANTHER" id="PTHR44068">
    <property type="entry name" value="ZGC:194242"/>
    <property type="match status" value="1"/>
</dbReference>
<dbReference type="Proteomes" id="UP000028073">
    <property type="component" value="Unassembled WGS sequence"/>
</dbReference>
<feature type="domain" description="Methyltransferase type 11" evidence="2">
    <location>
        <begin position="44"/>
        <end position="141"/>
    </location>
</feature>
<reference evidence="3 4" key="1">
    <citation type="submission" date="2014-06" db="EMBL/GenBank/DDBJ databases">
        <title>Whole Genome Sequences of Three Symbiotic Endozoicomonas Bacteria.</title>
        <authorList>
            <person name="Neave M.J."/>
            <person name="Apprill A."/>
            <person name="Voolstra C.R."/>
        </authorList>
    </citation>
    <scope>NUCLEOTIDE SEQUENCE [LARGE SCALE GENOMIC DNA]</scope>
    <source>
        <strain evidence="3 4">DSM 25634</strain>
    </source>
</reference>
<dbReference type="InterPro" id="IPR050447">
    <property type="entry name" value="Erg6_SMT_methyltransf"/>
</dbReference>
<evidence type="ECO:0000313" key="3">
    <source>
        <dbReference type="EMBL" id="KEQ17607.1"/>
    </source>
</evidence>
<keyword evidence="4" id="KW-1185">Reference proteome</keyword>
<dbReference type="CDD" id="cd02440">
    <property type="entry name" value="AdoMet_MTases"/>
    <property type="match status" value="1"/>
</dbReference>
<proteinExistence type="predicted"/>
<dbReference type="RefSeq" id="WP_034838064.1">
    <property type="nucleotide sequence ID" value="NZ_JOKH01000003.1"/>
</dbReference>
<name>A0A081NGN4_9GAMM</name>
<dbReference type="Gene3D" id="3.40.50.150">
    <property type="entry name" value="Vaccinia Virus protein VP39"/>
    <property type="match status" value="1"/>
</dbReference>
<comment type="caution">
    <text evidence="3">The sequence shown here is derived from an EMBL/GenBank/DDBJ whole genome shotgun (WGS) entry which is preliminary data.</text>
</comment>
<gene>
    <name evidence="3" type="ORF">GZ78_17930</name>
</gene>
<keyword evidence="1" id="KW-0808">Transferase</keyword>
<accession>A0A081NGN4</accession>
<dbReference type="AlphaFoldDB" id="A0A081NGN4"/>
<dbReference type="STRING" id="1137799.GZ78_17930"/>
<dbReference type="InterPro" id="IPR029063">
    <property type="entry name" value="SAM-dependent_MTases_sf"/>
</dbReference>